<evidence type="ECO:0000313" key="2">
    <source>
        <dbReference type="EMBL" id="KIA76213.1"/>
    </source>
</evidence>
<proteinExistence type="predicted"/>
<dbReference type="AlphaFoldDB" id="A0A0C1E7V2"/>
<keyword evidence="1" id="KW-1133">Transmembrane helix</keyword>
<evidence type="ECO:0000313" key="3">
    <source>
        <dbReference type="Proteomes" id="UP000031307"/>
    </source>
</evidence>
<dbReference type="RefSeq" id="WP_013924296.1">
    <property type="nucleotide sequence ID" value="NZ_JSAM01000127.1"/>
</dbReference>
<dbReference type="EMBL" id="JSAM01000127">
    <property type="protein sequence ID" value="KIA76213.1"/>
    <property type="molecule type" value="Genomic_DNA"/>
</dbReference>
<feature type="transmembrane region" description="Helical" evidence="1">
    <location>
        <begin position="94"/>
        <end position="114"/>
    </location>
</feature>
<comment type="caution">
    <text evidence="2">The sequence shown here is derived from an EMBL/GenBank/DDBJ whole genome shotgun (WGS) entry which is preliminary data.</text>
</comment>
<keyword evidence="1" id="KW-0472">Membrane</keyword>
<dbReference type="Proteomes" id="UP000031307">
    <property type="component" value="Unassembled WGS sequence"/>
</dbReference>
<name>A0A0C1E7V2_9BACT</name>
<gene>
    <name evidence="2" type="ORF">DB43_AQ00190</name>
</gene>
<reference evidence="2 3" key="1">
    <citation type="journal article" date="2014" name="Mol. Biol. Evol.">
        <title>Massive expansion of Ubiquitination-related gene families within the Chlamydiae.</title>
        <authorList>
            <person name="Domman D."/>
            <person name="Collingro A."/>
            <person name="Lagkouvardos I."/>
            <person name="Gehre L."/>
            <person name="Weinmaier T."/>
            <person name="Rattei T."/>
            <person name="Subtil A."/>
            <person name="Horn M."/>
        </authorList>
    </citation>
    <scope>NUCLEOTIDE SEQUENCE [LARGE SCALE GENOMIC DNA]</scope>
    <source>
        <strain evidence="2 3">OEW1</strain>
    </source>
</reference>
<protein>
    <submittedName>
        <fullName evidence="2">Uncharacterized protein</fullName>
    </submittedName>
</protein>
<evidence type="ECO:0000256" key="1">
    <source>
        <dbReference type="SAM" id="Phobius"/>
    </source>
</evidence>
<sequence length="148" mass="16260">MLNVQNINQVCWATENALNVLECVPVVGILSSTIRIQAGCLQELAAVITLVVGGIGLLGSMYFYKNEESKKRYTFVIHVGTEYLLHGALNILRGYTVLVLSGCSFGMGNVFMLIPNLVKEEKFNPVFVYGSFTDSSSSFNPELFNPIV</sequence>
<keyword evidence="1" id="KW-0812">Transmembrane</keyword>
<accession>A0A0C1E7V2</accession>
<feature type="transmembrane region" description="Helical" evidence="1">
    <location>
        <begin position="44"/>
        <end position="64"/>
    </location>
</feature>
<organism evidence="2 3">
    <name type="scientific">Parachlamydia acanthamoebae</name>
    <dbReference type="NCBI Taxonomy" id="83552"/>
    <lineage>
        <taxon>Bacteria</taxon>
        <taxon>Pseudomonadati</taxon>
        <taxon>Chlamydiota</taxon>
        <taxon>Chlamydiia</taxon>
        <taxon>Parachlamydiales</taxon>
        <taxon>Parachlamydiaceae</taxon>
        <taxon>Parachlamydia</taxon>
    </lineage>
</organism>
<dbReference type="PATRIC" id="fig|83552.4.peg.2662"/>